<dbReference type="Proteomes" id="UP000824469">
    <property type="component" value="Unassembled WGS sequence"/>
</dbReference>
<name>A0AA38KIB8_TAXCH</name>
<evidence type="ECO:0000313" key="1">
    <source>
        <dbReference type="EMBL" id="KAH9307008.1"/>
    </source>
</evidence>
<comment type="caution">
    <text evidence="1">The sequence shown here is derived from an EMBL/GenBank/DDBJ whole genome shotgun (WGS) entry which is preliminary data.</text>
</comment>
<reference evidence="1 2" key="1">
    <citation type="journal article" date="2021" name="Nat. Plants">
        <title>The Taxus genome provides insights into paclitaxel biosynthesis.</title>
        <authorList>
            <person name="Xiong X."/>
            <person name="Gou J."/>
            <person name="Liao Q."/>
            <person name="Li Y."/>
            <person name="Zhou Q."/>
            <person name="Bi G."/>
            <person name="Li C."/>
            <person name="Du R."/>
            <person name="Wang X."/>
            <person name="Sun T."/>
            <person name="Guo L."/>
            <person name="Liang H."/>
            <person name="Lu P."/>
            <person name="Wu Y."/>
            <person name="Zhang Z."/>
            <person name="Ro D.K."/>
            <person name="Shang Y."/>
            <person name="Huang S."/>
            <person name="Yan J."/>
        </authorList>
    </citation>
    <scope>NUCLEOTIDE SEQUENCE [LARGE SCALE GENOMIC DNA]</scope>
    <source>
        <strain evidence="1">Ta-2019</strain>
    </source>
</reference>
<protein>
    <submittedName>
        <fullName evidence="1">Uncharacterized protein</fullName>
    </submittedName>
</protein>
<evidence type="ECO:0000313" key="2">
    <source>
        <dbReference type="Proteomes" id="UP000824469"/>
    </source>
</evidence>
<dbReference type="EMBL" id="JAHRHJ020000008">
    <property type="protein sequence ID" value="KAH9307008.1"/>
    <property type="molecule type" value="Genomic_DNA"/>
</dbReference>
<keyword evidence="2" id="KW-1185">Reference proteome</keyword>
<organism evidence="1 2">
    <name type="scientific">Taxus chinensis</name>
    <name type="common">Chinese yew</name>
    <name type="synonym">Taxus wallichiana var. chinensis</name>
    <dbReference type="NCBI Taxonomy" id="29808"/>
    <lineage>
        <taxon>Eukaryota</taxon>
        <taxon>Viridiplantae</taxon>
        <taxon>Streptophyta</taxon>
        <taxon>Embryophyta</taxon>
        <taxon>Tracheophyta</taxon>
        <taxon>Spermatophyta</taxon>
        <taxon>Pinopsida</taxon>
        <taxon>Pinidae</taxon>
        <taxon>Conifers II</taxon>
        <taxon>Cupressales</taxon>
        <taxon>Taxaceae</taxon>
        <taxon>Taxus</taxon>
    </lineage>
</organism>
<feature type="non-terminal residue" evidence="1">
    <location>
        <position position="79"/>
    </location>
</feature>
<accession>A0AA38KIB8</accession>
<dbReference type="AlphaFoldDB" id="A0AA38KIB8"/>
<sequence>RGGHYLLHPPLHLAVSPDRHLSSLDAPTARVLRPRLDLSQYSPPPEAPLAVAVAAIPPRPVTEAHLGHAALGHPHSISP</sequence>
<feature type="non-terminal residue" evidence="1">
    <location>
        <position position="1"/>
    </location>
</feature>
<gene>
    <name evidence="1" type="ORF">KI387_011412</name>
</gene>
<proteinExistence type="predicted"/>